<feature type="domain" description="DUF4440" evidence="1">
    <location>
        <begin position="13"/>
        <end position="115"/>
    </location>
</feature>
<dbReference type="RefSeq" id="WP_342755905.1">
    <property type="nucleotide sequence ID" value="NZ_CP146256.1"/>
</dbReference>
<organism evidence="2 3">
    <name type="scientific">Kineothrix sedimenti</name>
    <dbReference type="NCBI Taxonomy" id="3123317"/>
    <lineage>
        <taxon>Bacteria</taxon>
        <taxon>Bacillati</taxon>
        <taxon>Bacillota</taxon>
        <taxon>Clostridia</taxon>
        <taxon>Lachnospirales</taxon>
        <taxon>Lachnospiraceae</taxon>
        <taxon>Kineothrix</taxon>
    </lineage>
</organism>
<keyword evidence="3" id="KW-1185">Reference proteome</keyword>
<accession>A0ABZ3EQ32</accession>
<sequence length="126" mass="14583">MSNKNIEELVFKKEYDMWKAASNQDEGAFKKLVADDAIMICGGYRCLGAEYAEFIKDFKINGYKIKNEEVIFSSEEAIQIHYVIDVKSELPEAAELSGVFHVVSLWRMKNDLWKLCFNMDSRILDI</sequence>
<dbReference type="Pfam" id="PF14534">
    <property type="entry name" value="DUF4440"/>
    <property type="match status" value="1"/>
</dbReference>
<protein>
    <submittedName>
        <fullName evidence="2">Nuclear transport factor 2 family protein</fullName>
    </submittedName>
</protein>
<evidence type="ECO:0000259" key="1">
    <source>
        <dbReference type="Pfam" id="PF14534"/>
    </source>
</evidence>
<dbReference type="Proteomes" id="UP001451571">
    <property type="component" value="Chromosome"/>
</dbReference>
<dbReference type="InterPro" id="IPR027843">
    <property type="entry name" value="DUF4440"/>
</dbReference>
<dbReference type="SUPFAM" id="SSF54427">
    <property type="entry name" value="NTF2-like"/>
    <property type="match status" value="1"/>
</dbReference>
<reference evidence="2 3" key="1">
    <citation type="submission" date="2024-02" db="EMBL/GenBank/DDBJ databases">
        <title>Bacterial strain from lacustrine sediment.</title>
        <authorList>
            <person name="Petit C."/>
            <person name="Fadhlaoui K."/>
        </authorList>
    </citation>
    <scope>NUCLEOTIDE SEQUENCE [LARGE SCALE GENOMIC DNA]</scope>
    <source>
        <strain evidence="2 3">IPX-CK</strain>
    </source>
</reference>
<dbReference type="Gene3D" id="3.10.450.50">
    <property type="match status" value="1"/>
</dbReference>
<proteinExistence type="predicted"/>
<gene>
    <name evidence="2" type="ORF">V6984_12170</name>
</gene>
<dbReference type="EMBL" id="CP146256">
    <property type="protein sequence ID" value="XAH72287.1"/>
    <property type="molecule type" value="Genomic_DNA"/>
</dbReference>
<evidence type="ECO:0000313" key="3">
    <source>
        <dbReference type="Proteomes" id="UP001451571"/>
    </source>
</evidence>
<dbReference type="InterPro" id="IPR032710">
    <property type="entry name" value="NTF2-like_dom_sf"/>
</dbReference>
<evidence type="ECO:0000313" key="2">
    <source>
        <dbReference type="EMBL" id="XAH72287.1"/>
    </source>
</evidence>
<name>A0ABZ3EQ32_9FIRM</name>